<dbReference type="Proteomes" id="UP000601171">
    <property type="component" value="Unassembled WGS sequence"/>
</dbReference>
<dbReference type="CDD" id="cd00077">
    <property type="entry name" value="HDc"/>
    <property type="match status" value="1"/>
</dbReference>
<gene>
    <name evidence="4" type="ORF">H8707_06490</name>
</gene>
<dbReference type="Gene3D" id="1.10.3210.10">
    <property type="entry name" value="Hypothetical protein af1432"/>
    <property type="match status" value="1"/>
</dbReference>
<evidence type="ECO:0000313" key="4">
    <source>
        <dbReference type="EMBL" id="MBC8587882.1"/>
    </source>
</evidence>
<evidence type="ECO:0000259" key="3">
    <source>
        <dbReference type="PROSITE" id="PS51832"/>
    </source>
</evidence>
<keyword evidence="5" id="KW-1185">Reference proteome</keyword>
<dbReference type="Pfam" id="PF13487">
    <property type="entry name" value="HD_5"/>
    <property type="match status" value="1"/>
</dbReference>
<feature type="domain" description="HD" evidence="2">
    <location>
        <begin position="250"/>
        <end position="372"/>
    </location>
</feature>
<keyword evidence="1" id="KW-0472">Membrane</keyword>
<dbReference type="AlphaFoldDB" id="A0A926EUR6"/>
<dbReference type="SMART" id="SM00471">
    <property type="entry name" value="HDc"/>
    <property type="match status" value="1"/>
</dbReference>
<dbReference type="PROSITE" id="PS51831">
    <property type="entry name" value="HD"/>
    <property type="match status" value="1"/>
</dbReference>
<sequence>MKLNLKTKIYIGLLSVFAILIYSFMLESSYNTDIKLLIFWTILSIIVESLLIPLPNNAVGVSVGYAINIASLIVGGPLIATTSSFLGVLCRVAKVTGKGYIHTFNLPLYKTVFNVSQSIIVTTTIGLIYIFVGGKVGEFNLIPTIVILLFGVLLNTVLISGFLSVSNNTKFFKTWGTNIKGVFPSAVAVGSLGVIMALAYISYGYGAVILFFGPLLLARYSFKLYVEMRNLYISTIQALNKTIEAKDSYTSGHASRVEELAVRLGEDYNLPFDKIEDLKTAAILHDIGKIGIHDSILNKAAELSQEELQEIMKHPSIGAEIIDKVDFLKNITPIIKHHHERYDGKGYPDGLKGDEIPIEACILTIVDSYDAMISDRPYRKALSKEEALEEIRVNAGTQFHPELAERFVSIMLH</sequence>
<dbReference type="EMBL" id="JACRTG010000016">
    <property type="protein sequence ID" value="MBC8587882.1"/>
    <property type="molecule type" value="Genomic_DNA"/>
</dbReference>
<dbReference type="RefSeq" id="WP_262429329.1">
    <property type="nucleotide sequence ID" value="NZ_JACRTG010000016.1"/>
</dbReference>
<evidence type="ECO:0000259" key="2">
    <source>
        <dbReference type="PROSITE" id="PS51831"/>
    </source>
</evidence>
<evidence type="ECO:0000256" key="1">
    <source>
        <dbReference type="SAM" id="Phobius"/>
    </source>
</evidence>
<dbReference type="PROSITE" id="PS51832">
    <property type="entry name" value="HD_GYP"/>
    <property type="match status" value="1"/>
</dbReference>
<organism evidence="4 5">
    <name type="scientific">Paratissierella segnis</name>
    <dbReference type="NCBI Taxonomy" id="2763679"/>
    <lineage>
        <taxon>Bacteria</taxon>
        <taxon>Bacillati</taxon>
        <taxon>Bacillota</taxon>
        <taxon>Tissierellia</taxon>
        <taxon>Tissierellales</taxon>
        <taxon>Tissierellaceae</taxon>
        <taxon>Paratissierella</taxon>
    </lineage>
</organism>
<feature type="transmembrane region" description="Helical" evidence="1">
    <location>
        <begin position="6"/>
        <end position="24"/>
    </location>
</feature>
<feature type="transmembrane region" description="Helical" evidence="1">
    <location>
        <begin position="144"/>
        <end position="165"/>
    </location>
</feature>
<protein>
    <submittedName>
        <fullName evidence="4">HD-GYP domain-containing protein</fullName>
    </submittedName>
</protein>
<dbReference type="InterPro" id="IPR006675">
    <property type="entry name" value="HDIG_dom"/>
</dbReference>
<dbReference type="SUPFAM" id="SSF109604">
    <property type="entry name" value="HD-domain/PDEase-like"/>
    <property type="match status" value="1"/>
</dbReference>
<dbReference type="InterPro" id="IPR003607">
    <property type="entry name" value="HD/PDEase_dom"/>
</dbReference>
<proteinExistence type="predicted"/>
<keyword evidence="1" id="KW-1133">Transmembrane helix</keyword>
<evidence type="ECO:0000313" key="5">
    <source>
        <dbReference type="Proteomes" id="UP000601171"/>
    </source>
</evidence>
<dbReference type="NCBIfam" id="TIGR00277">
    <property type="entry name" value="HDIG"/>
    <property type="match status" value="1"/>
</dbReference>
<feature type="transmembrane region" description="Helical" evidence="1">
    <location>
        <begin position="111"/>
        <end position="132"/>
    </location>
</feature>
<dbReference type="InterPro" id="IPR037522">
    <property type="entry name" value="HD_GYP_dom"/>
</dbReference>
<reference evidence="4" key="1">
    <citation type="submission" date="2020-08" db="EMBL/GenBank/DDBJ databases">
        <title>Genome public.</title>
        <authorList>
            <person name="Liu C."/>
            <person name="Sun Q."/>
        </authorList>
    </citation>
    <scope>NUCLEOTIDE SEQUENCE</scope>
    <source>
        <strain evidence="4">BX21</strain>
    </source>
</reference>
<name>A0A926EUR6_9FIRM</name>
<feature type="domain" description="HD-GYP" evidence="3">
    <location>
        <begin position="228"/>
        <end position="413"/>
    </location>
</feature>
<dbReference type="PANTHER" id="PTHR43155:SF2">
    <property type="entry name" value="CYCLIC DI-GMP PHOSPHODIESTERASE PA4108"/>
    <property type="match status" value="1"/>
</dbReference>
<accession>A0A926EUR6</accession>
<dbReference type="PANTHER" id="PTHR43155">
    <property type="entry name" value="CYCLIC DI-GMP PHOSPHODIESTERASE PA4108-RELATED"/>
    <property type="match status" value="1"/>
</dbReference>
<feature type="transmembrane region" description="Helical" evidence="1">
    <location>
        <begin position="66"/>
        <end position="90"/>
    </location>
</feature>
<keyword evidence="1" id="KW-0812">Transmembrane</keyword>
<dbReference type="InterPro" id="IPR006674">
    <property type="entry name" value="HD_domain"/>
</dbReference>
<feature type="transmembrane region" description="Helical" evidence="1">
    <location>
        <begin position="36"/>
        <end position="54"/>
    </location>
</feature>
<comment type="caution">
    <text evidence="4">The sequence shown here is derived from an EMBL/GenBank/DDBJ whole genome shotgun (WGS) entry which is preliminary data.</text>
</comment>